<dbReference type="CDD" id="cd07377">
    <property type="entry name" value="WHTH_GntR"/>
    <property type="match status" value="1"/>
</dbReference>
<accession>A0A381NAJ1</accession>
<evidence type="ECO:0000256" key="3">
    <source>
        <dbReference type="ARBA" id="ARBA00023163"/>
    </source>
</evidence>
<dbReference type="PROSITE" id="PS50949">
    <property type="entry name" value="HTH_GNTR"/>
    <property type="match status" value="1"/>
</dbReference>
<dbReference type="InterPro" id="IPR036388">
    <property type="entry name" value="WH-like_DNA-bd_sf"/>
</dbReference>
<dbReference type="Pfam" id="PF00392">
    <property type="entry name" value="GntR"/>
    <property type="match status" value="1"/>
</dbReference>
<keyword evidence="3" id="KW-0804">Transcription</keyword>
<gene>
    <name evidence="5" type="ORF">METZ01_LOCUS3417</name>
</gene>
<dbReference type="GO" id="GO:0003700">
    <property type="term" value="F:DNA-binding transcription factor activity"/>
    <property type="evidence" value="ECO:0007669"/>
    <property type="project" value="InterPro"/>
</dbReference>
<evidence type="ECO:0000256" key="1">
    <source>
        <dbReference type="ARBA" id="ARBA00023015"/>
    </source>
</evidence>
<dbReference type="InterPro" id="IPR000524">
    <property type="entry name" value="Tscrpt_reg_HTH_GntR"/>
</dbReference>
<organism evidence="5">
    <name type="scientific">marine metagenome</name>
    <dbReference type="NCBI Taxonomy" id="408172"/>
    <lineage>
        <taxon>unclassified sequences</taxon>
        <taxon>metagenomes</taxon>
        <taxon>ecological metagenomes</taxon>
    </lineage>
</organism>
<dbReference type="Gene3D" id="6.10.250.1220">
    <property type="match status" value="1"/>
</dbReference>
<dbReference type="SUPFAM" id="SSF46785">
    <property type="entry name" value="Winged helix' DNA-binding domain"/>
    <property type="match status" value="1"/>
</dbReference>
<evidence type="ECO:0000256" key="2">
    <source>
        <dbReference type="ARBA" id="ARBA00023125"/>
    </source>
</evidence>
<evidence type="ECO:0000313" key="5">
    <source>
        <dbReference type="EMBL" id="SUZ50563.1"/>
    </source>
</evidence>
<dbReference type="EMBL" id="UINC01000177">
    <property type="protein sequence ID" value="SUZ50563.1"/>
    <property type="molecule type" value="Genomic_DNA"/>
</dbReference>
<dbReference type="SMART" id="SM00345">
    <property type="entry name" value="HTH_GNTR"/>
    <property type="match status" value="1"/>
</dbReference>
<dbReference type="InterPro" id="IPR036390">
    <property type="entry name" value="WH_DNA-bd_sf"/>
</dbReference>
<keyword evidence="1" id="KW-0805">Transcription regulation</keyword>
<dbReference type="GO" id="GO:0003677">
    <property type="term" value="F:DNA binding"/>
    <property type="evidence" value="ECO:0007669"/>
    <property type="project" value="UniProtKB-KW"/>
</dbReference>
<name>A0A381NAJ1_9ZZZZ</name>
<reference evidence="5" key="1">
    <citation type="submission" date="2018-05" db="EMBL/GenBank/DDBJ databases">
        <authorList>
            <person name="Lanie J.A."/>
            <person name="Ng W.-L."/>
            <person name="Kazmierczak K.M."/>
            <person name="Andrzejewski T.M."/>
            <person name="Davidsen T.M."/>
            <person name="Wayne K.J."/>
            <person name="Tettelin H."/>
            <person name="Glass J.I."/>
            <person name="Rusch D."/>
            <person name="Podicherti R."/>
            <person name="Tsui H.-C.T."/>
            <person name="Winkler M.E."/>
        </authorList>
    </citation>
    <scope>NUCLEOTIDE SEQUENCE</scope>
</reference>
<dbReference type="PANTHER" id="PTHR38445">
    <property type="entry name" value="HTH-TYPE TRANSCRIPTIONAL REPRESSOR YTRA"/>
    <property type="match status" value="1"/>
</dbReference>
<protein>
    <recommendedName>
        <fullName evidence="4">HTH gntR-type domain-containing protein</fullName>
    </recommendedName>
</protein>
<dbReference type="Gene3D" id="1.10.10.10">
    <property type="entry name" value="Winged helix-like DNA-binding domain superfamily/Winged helix DNA-binding domain"/>
    <property type="match status" value="1"/>
</dbReference>
<evidence type="ECO:0000259" key="4">
    <source>
        <dbReference type="PROSITE" id="PS50949"/>
    </source>
</evidence>
<keyword evidence="2" id="KW-0238">DNA-binding</keyword>
<feature type="domain" description="HTH gntR-type" evidence="4">
    <location>
        <begin position="7"/>
        <end position="75"/>
    </location>
</feature>
<dbReference type="AlphaFoldDB" id="A0A381NAJ1"/>
<proteinExistence type="predicted"/>
<sequence>MQWTNDQPIYQQVRNHVVSLIIDGVLDAGEPIPSVRQMAVEGGVNPLTVSKAYQELVDLKIVEKRRGLGMFVTVLAKKQLLKIEKEKFMKGDWPAVLRKANQLDIDLVKLVNKK</sequence>
<dbReference type="PANTHER" id="PTHR38445:SF10">
    <property type="entry name" value="GNTR-FAMILY TRANSCRIPTIONAL REGULATOR"/>
    <property type="match status" value="1"/>
</dbReference>